<proteinExistence type="predicted"/>
<dbReference type="RefSeq" id="XP_047780923.1">
    <property type="nucleotide sequence ID" value="XM_047918958.1"/>
</dbReference>
<evidence type="ECO:0000313" key="3">
    <source>
        <dbReference type="Proteomes" id="UP000814176"/>
    </source>
</evidence>
<feature type="signal peptide" evidence="1">
    <location>
        <begin position="1"/>
        <end position="27"/>
    </location>
</feature>
<protein>
    <recommendedName>
        <fullName evidence="4">Secreted protein</fullName>
    </recommendedName>
</protein>
<keyword evidence="3" id="KW-1185">Reference proteome</keyword>
<accession>A0ABQ8KM44</accession>
<dbReference type="GeneID" id="71999690"/>
<comment type="caution">
    <text evidence="2">The sequence shown here is derived from an EMBL/GenBank/DDBJ whole genome shotgun (WGS) entry which is preliminary data.</text>
</comment>
<keyword evidence="1" id="KW-0732">Signal</keyword>
<gene>
    <name evidence="2" type="ORF">C8Q71DRAFT_500135</name>
</gene>
<dbReference type="EMBL" id="JADCUA010000006">
    <property type="protein sequence ID" value="KAH9839168.1"/>
    <property type="molecule type" value="Genomic_DNA"/>
</dbReference>
<evidence type="ECO:0000256" key="1">
    <source>
        <dbReference type="SAM" id="SignalP"/>
    </source>
</evidence>
<dbReference type="Proteomes" id="UP000814176">
    <property type="component" value="Unassembled WGS sequence"/>
</dbReference>
<feature type="chain" id="PRO_5045712170" description="Secreted protein" evidence="1">
    <location>
        <begin position="28"/>
        <end position="97"/>
    </location>
</feature>
<organism evidence="2 3">
    <name type="scientific">Rhodofomes roseus</name>
    <dbReference type="NCBI Taxonomy" id="34475"/>
    <lineage>
        <taxon>Eukaryota</taxon>
        <taxon>Fungi</taxon>
        <taxon>Dikarya</taxon>
        <taxon>Basidiomycota</taxon>
        <taxon>Agaricomycotina</taxon>
        <taxon>Agaricomycetes</taxon>
        <taxon>Polyporales</taxon>
        <taxon>Rhodofomes</taxon>
    </lineage>
</organism>
<evidence type="ECO:0008006" key="4">
    <source>
        <dbReference type="Google" id="ProtNLM"/>
    </source>
</evidence>
<reference evidence="2 3" key="1">
    <citation type="journal article" date="2021" name="Environ. Microbiol.">
        <title>Gene family expansions and transcriptome signatures uncover fungal adaptations to wood decay.</title>
        <authorList>
            <person name="Hage H."/>
            <person name="Miyauchi S."/>
            <person name="Viragh M."/>
            <person name="Drula E."/>
            <person name="Min B."/>
            <person name="Chaduli D."/>
            <person name="Navarro D."/>
            <person name="Favel A."/>
            <person name="Norest M."/>
            <person name="Lesage-Meessen L."/>
            <person name="Balint B."/>
            <person name="Merenyi Z."/>
            <person name="de Eugenio L."/>
            <person name="Morin E."/>
            <person name="Martinez A.T."/>
            <person name="Baldrian P."/>
            <person name="Stursova M."/>
            <person name="Martinez M.J."/>
            <person name="Novotny C."/>
            <person name="Magnuson J.K."/>
            <person name="Spatafora J.W."/>
            <person name="Maurice S."/>
            <person name="Pangilinan J."/>
            <person name="Andreopoulos W."/>
            <person name="LaButti K."/>
            <person name="Hundley H."/>
            <person name="Na H."/>
            <person name="Kuo A."/>
            <person name="Barry K."/>
            <person name="Lipzen A."/>
            <person name="Henrissat B."/>
            <person name="Riley R."/>
            <person name="Ahrendt S."/>
            <person name="Nagy L.G."/>
            <person name="Grigoriev I.V."/>
            <person name="Martin F."/>
            <person name="Rosso M.N."/>
        </authorList>
    </citation>
    <scope>NUCLEOTIDE SEQUENCE [LARGE SCALE GENOMIC DNA]</scope>
    <source>
        <strain evidence="2 3">CIRM-BRFM 1785</strain>
    </source>
</reference>
<sequence>MLKYLLCLRVGANLMILLSDILHGANSSVTMKALGGTNSELGSDLCQWSFRPPCIVIVAMVRILVDVDGHCTILFSRSVACSIEPQASGLGKYAALR</sequence>
<evidence type="ECO:0000313" key="2">
    <source>
        <dbReference type="EMBL" id="KAH9839168.1"/>
    </source>
</evidence>
<name>A0ABQ8KM44_9APHY</name>